<sequence>MIFFRTETRSCIGIQILLLYECEKHPRELEWDESAIYDRVLGLLVQLISCLQNRRCPHYFLPALNLYKGISPAAMDAGAKQVWRLLRDIMFNPKALEKL</sequence>
<accession>A0A6A4X0A1</accession>
<dbReference type="PANTHER" id="PTHR10656">
    <property type="entry name" value="CELL FATE DETERMINING PROTEIN MAB21-RELATED"/>
    <property type="match status" value="1"/>
</dbReference>
<keyword evidence="3" id="KW-1185">Reference proteome</keyword>
<evidence type="ECO:0000313" key="2">
    <source>
        <dbReference type="EMBL" id="KAF0307741.1"/>
    </source>
</evidence>
<feature type="domain" description="Mab-21-like HhH/H2TH-like" evidence="1">
    <location>
        <begin position="14"/>
        <end position="84"/>
    </location>
</feature>
<dbReference type="Pfam" id="PF20266">
    <property type="entry name" value="Mab-21_C"/>
    <property type="match status" value="1"/>
</dbReference>
<gene>
    <name evidence="2" type="ORF">FJT64_020915</name>
</gene>
<dbReference type="AlphaFoldDB" id="A0A6A4X0A1"/>
<evidence type="ECO:0000259" key="1">
    <source>
        <dbReference type="Pfam" id="PF20266"/>
    </source>
</evidence>
<dbReference type="InterPro" id="IPR046906">
    <property type="entry name" value="Mab-21_HhH/H2TH-like"/>
</dbReference>
<proteinExistence type="predicted"/>
<reference evidence="2 3" key="1">
    <citation type="submission" date="2019-07" db="EMBL/GenBank/DDBJ databases">
        <title>Draft genome assembly of a fouling barnacle, Amphibalanus amphitrite (Darwin, 1854): The first reference genome for Thecostraca.</title>
        <authorList>
            <person name="Kim W."/>
        </authorList>
    </citation>
    <scope>NUCLEOTIDE SEQUENCE [LARGE SCALE GENOMIC DNA]</scope>
    <source>
        <strain evidence="2">SNU_AA5</strain>
        <tissue evidence="2">Soma without cirri and trophi</tissue>
    </source>
</reference>
<dbReference type="Gene3D" id="1.10.1410.40">
    <property type="match status" value="1"/>
</dbReference>
<name>A0A6A4X0A1_AMPAM</name>
<comment type="caution">
    <text evidence="2">The sequence shown here is derived from an EMBL/GenBank/DDBJ whole genome shotgun (WGS) entry which is preliminary data.</text>
</comment>
<evidence type="ECO:0000313" key="3">
    <source>
        <dbReference type="Proteomes" id="UP000440578"/>
    </source>
</evidence>
<protein>
    <submittedName>
        <fullName evidence="2">Protein mab-21-like</fullName>
    </submittedName>
</protein>
<dbReference type="EMBL" id="VIIS01000544">
    <property type="protein sequence ID" value="KAF0307741.1"/>
    <property type="molecule type" value="Genomic_DNA"/>
</dbReference>
<organism evidence="2 3">
    <name type="scientific">Amphibalanus amphitrite</name>
    <name type="common">Striped barnacle</name>
    <name type="synonym">Balanus amphitrite</name>
    <dbReference type="NCBI Taxonomy" id="1232801"/>
    <lineage>
        <taxon>Eukaryota</taxon>
        <taxon>Metazoa</taxon>
        <taxon>Ecdysozoa</taxon>
        <taxon>Arthropoda</taxon>
        <taxon>Crustacea</taxon>
        <taxon>Multicrustacea</taxon>
        <taxon>Cirripedia</taxon>
        <taxon>Thoracica</taxon>
        <taxon>Thoracicalcarea</taxon>
        <taxon>Balanomorpha</taxon>
        <taxon>Balanoidea</taxon>
        <taxon>Balanidae</taxon>
        <taxon>Amphibalaninae</taxon>
        <taxon>Amphibalanus</taxon>
    </lineage>
</organism>
<dbReference type="Proteomes" id="UP000440578">
    <property type="component" value="Unassembled WGS sequence"/>
</dbReference>
<dbReference type="OrthoDB" id="5961151at2759"/>
<dbReference type="PANTHER" id="PTHR10656:SF70">
    <property type="entry name" value="PROTEIN MAB-21-RELATED"/>
    <property type="match status" value="1"/>
</dbReference>